<protein>
    <submittedName>
        <fullName evidence="5">GntR family transcriptional regulator</fullName>
    </submittedName>
</protein>
<dbReference type="RefSeq" id="WP_013225729.1">
    <property type="nucleotide sequence ID" value="NC_014318.1"/>
</dbReference>
<dbReference type="InterPro" id="IPR000524">
    <property type="entry name" value="Tscrpt_reg_HTH_GntR"/>
</dbReference>
<dbReference type="KEGG" id="amd:AMED_3878"/>
<evidence type="ECO:0000256" key="1">
    <source>
        <dbReference type="ARBA" id="ARBA00023015"/>
    </source>
</evidence>
<dbReference type="PANTHER" id="PTHR43537">
    <property type="entry name" value="TRANSCRIPTIONAL REGULATOR, GNTR FAMILY"/>
    <property type="match status" value="1"/>
</dbReference>
<dbReference type="AlphaFoldDB" id="A0A0H3D5U8"/>
<dbReference type="PROSITE" id="PS50949">
    <property type="entry name" value="HTH_GNTR"/>
    <property type="match status" value="1"/>
</dbReference>
<dbReference type="CDD" id="cd07377">
    <property type="entry name" value="WHTH_GntR"/>
    <property type="match status" value="1"/>
</dbReference>
<dbReference type="InterPro" id="IPR008920">
    <property type="entry name" value="TF_FadR/GntR_C"/>
</dbReference>
<dbReference type="Pfam" id="PF00392">
    <property type="entry name" value="GntR"/>
    <property type="match status" value="1"/>
</dbReference>
<keyword evidence="2" id="KW-0238">DNA-binding</keyword>
<dbReference type="Gene3D" id="1.10.10.10">
    <property type="entry name" value="Winged helix-like DNA-binding domain superfamily/Winged helix DNA-binding domain"/>
    <property type="match status" value="1"/>
</dbReference>
<dbReference type="OrthoDB" id="120836at2"/>
<keyword evidence="3" id="KW-0804">Transcription</keyword>
<dbReference type="eggNOG" id="COG2186">
    <property type="taxonomic scope" value="Bacteria"/>
</dbReference>
<evidence type="ECO:0000259" key="4">
    <source>
        <dbReference type="PROSITE" id="PS50949"/>
    </source>
</evidence>
<dbReference type="InterPro" id="IPR036390">
    <property type="entry name" value="WH_DNA-bd_sf"/>
</dbReference>
<evidence type="ECO:0000256" key="2">
    <source>
        <dbReference type="ARBA" id="ARBA00023125"/>
    </source>
</evidence>
<dbReference type="InterPro" id="IPR011711">
    <property type="entry name" value="GntR_C"/>
</dbReference>
<feature type="domain" description="HTH gntR-type" evidence="4">
    <location>
        <begin position="13"/>
        <end position="83"/>
    </location>
</feature>
<reference evidence="5 6" key="1">
    <citation type="journal article" date="2010" name="Cell Res.">
        <title>Complete genome sequence of the rifamycin SV-producing Amycolatopsis mediterranei U32 revealed its genetic characteristics in phylogeny and metabolism.</title>
        <authorList>
            <person name="Zhao W."/>
            <person name="Zhong Y."/>
            <person name="Yuan H."/>
            <person name="Wang J."/>
            <person name="Zheng H."/>
            <person name="Wang Y."/>
            <person name="Cen X."/>
            <person name="Xu F."/>
            <person name="Bai J."/>
            <person name="Han X."/>
            <person name="Lu G."/>
            <person name="Zhu Y."/>
            <person name="Shao Z."/>
            <person name="Yan H."/>
            <person name="Li C."/>
            <person name="Peng N."/>
            <person name="Zhang Z."/>
            <person name="Zhang Y."/>
            <person name="Lin W."/>
            <person name="Fan Y."/>
            <person name="Qin Z."/>
            <person name="Hu Y."/>
            <person name="Zhu B."/>
            <person name="Wang S."/>
            <person name="Ding X."/>
            <person name="Zhao G.P."/>
        </authorList>
    </citation>
    <scope>NUCLEOTIDE SEQUENCE [LARGE SCALE GENOMIC DNA]</scope>
    <source>
        <strain evidence="6">U-32</strain>
    </source>
</reference>
<dbReference type="GO" id="GO:0003700">
    <property type="term" value="F:DNA-binding transcription factor activity"/>
    <property type="evidence" value="ECO:0007669"/>
    <property type="project" value="InterPro"/>
</dbReference>
<dbReference type="GeneID" id="92871619"/>
<dbReference type="InterPro" id="IPR036388">
    <property type="entry name" value="WH-like_DNA-bd_sf"/>
</dbReference>
<dbReference type="SUPFAM" id="SSF46785">
    <property type="entry name" value="Winged helix' DNA-binding domain"/>
    <property type="match status" value="1"/>
</dbReference>
<evidence type="ECO:0000313" key="5">
    <source>
        <dbReference type="EMBL" id="ADJ45657.1"/>
    </source>
</evidence>
<dbReference type="PATRIC" id="fig|749927.5.peg.4008"/>
<dbReference type="PRINTS" id="PR00035">
    <property type="entry name" value="HTHGNTR"/>
</dbReference>
<dbReference type="GO" id="GO:0003677">
    <property type="term" value="F:DNA binding"/>
    <property type="evidence" value="ECO:0007669"/>
    <property type="project" value="UniProtKB-KW"/>
</dbReference>
<organism evidence="5 6">
    <name type="scientific">Amycolatopsis mediterranei (strain U-32)</name>
    <dbReference type="NCBI Taxonomy" id="749927"/>
    <lineage>
        <taxon>Bacteria</taxon>
        <taxon>Bacillati</taxon>
        <taxon>Actinomycetota</taxon>
        <taxon>Actinomycetes</taxon>
        <taxon>Pseudonocardiales</taxon>
        <taxon>Pseudonocardiaceae</taxon>
        <taxon>Amycolatopsis</taxon>
    </lineage>
</organism>
<name>A0A0H3D5U8_AMYMU</name>
<dbReference type="SUPFAM" id="SSF48008">
    <property type="entry name" value="GntR ligand-binding domain-like"/>
    <property type="match status" value="1"/>
</dbReference>
<dbReference type="Proteomes" id="UP000000328">
    <property type="component" value="Chromosome"/>
</dbReference>
<proteinExistence type="predicted"/>
<dbReference type="Gene3D" id="1.20.120.530">
    <property type="entry name" value="GntR ligand-binding domain-like"/>
    <property type="match status" value="1"/>
</dbReference>
<accession>A0A0H3D5U8</accession>
<dbReference type="SMART" id="SM00345">
    <property type="entry name" value="HTH_GNTR"/>
    <property type="match status" value="1"/>
</dbReference>
<dbReference type="Pfam" id="PF07729">
    <property type="entry name" value="FCD"/>
    <property type="match status" value="1"/>
</dbReference>
<dbReference type="HOGENOM" id="CLU_017584_9_0_11"/>
<evidence type="ECO:0000256" key="3">
    <source>
        <dbReference type="ARBA" id="ARBA00023163"/>
    </source>
</evidence>
<dbReference type="EMBL" id="CP002000">
    <property type="protein sequence ID" value="ADJ45657.1"/>
    <property type="molecule type" value="Genomic_DNA"/>
</dbReference>
<evidence type="ECO:0000313" key="6">
    <source>
        <dbReference type="Proteomes" id="UP000000328"/>
    </source>
</evidence>
<sequence>MTAAPRSTIVRVPKAGEMIAADLRRQIVLGELTEGQALPSETALMEQYGVSRPTLREAFRILESEQLISIRRGARGGARVLVPDSRVAARYAGLLLQYRKASIADVYEARSLLETAAVRTLAAKRTAADVQALADLVEKGEALIGNAVGYAEHDAEFHELLVKLSGNDTLDVLAGMLFHLIDAHHRAYAAGQDEVPAFASAKVVQRAHVKLLELIRARDADQAMEFWRKHLKQVSNYMTRGDVPELIDILS</sequence>
<keyword evidence="1" id="KW-0805">Transcription regulation</keyword>
<dbReference type="PANTHER" id="PTHR43537:SF5">
    <property type="entry name" value="UXU OPERON TRANSCRIPTIONAL REGULATOR"/>
    <property type="match status" value="1"/>
</dbReference>
<gene>
    <name evidence="5" type="ordered locus">AMED_3878</name>
</gene>
<dbReference type="SMART" id="SM00895">
    <property type="entry name" value="FCD"/>
    <property type="match status" value="1"/>
</dbReference>